<feature type="transmembrane region" description="Helical" evidence="12">
    <location>
        <begin position="618"/>
        <end position="642"/>
    </location>
</feature>
<dbReference type="InterPro" id="IPR017978">
    <property type="entry name" value="GPCR_3_C"/>
</dbReference>
<dbReference type="EMBL" id="KN122364">
    <property type="protein sequence ID" value="KFO30891.1"/>
    <property type="molecule type" value="Genomic_DNA"/>
</dbReference>
<dbReference type="Proteomes" id="UP000028990">
    <property type="component" value="Unassembled WGS sequence"/>
</dbReference>
<keyword evidence="15" id="KW-1185">Reference proteome</keyword>
<sequence>MGGWREETALETTQLVVHGWLWKNYQYVLAFYFALEEINKDSQLLPNVTLGFHVYNTITSDHFTLWSTLVWLSGTGRILPNYNCQTHSKFAAIIAGTTAAFSAETGTLLELYKFPQAKSRHFSLFIQVTCGPFDSRLSDKHQYPSLYQMAPKDSTLVQAMMSLLLHFGWTWVAIFISEDMKGELFLRDLKAEMLKKGICVAFTEKLLAIKTMYGPSDIIFMAKIRLSSANVHILYGEVGSLITVDIAAEFYLTTGKVWIMTAKWDIVMYEMNHMLHSFHGGFSLSPHNAEVPGLRQFLATSNPSRYPEDFYFSKLWLSFLECSPPGSFCGKIGVCSPNTSLEFLPGNLDLMTVSDSSYFIYNAVHAVAHALHQRLLEETEMCSPECAQLHRPLPWQLHPFLKKTEFTNSAGSLISLDEERRHLAQYDIKNTVNFPAGLGLLVKVGEFVSGSPHDEGLVINEERIEWPVGFTETPQSVCSQSCGPGFRKLPQEGRPTCCFTCVFCPEGHISNQTDADQCTRCPTHEYPNRGRDRCLPKTVDFLSFTDPLGMALICTALCFSALTAAVLGLFVRHRDTPIVKANNRALSYTLLISLLPCFLCTFLFIGRPNAATCVLQQITFGLVFTVAVSTVLAKTITVILAFMITKPGRSIRWLLVSGASNLVIPICSLIQIILCAVWLGTSPPFIDTDAHSEHGHIIIVCNKGSLAAFYCVLGYLGSLALLSFTVAFLARNLPDTFNEAKFLTFSMLVFCSVWVTFLPVYHSTKGKVMVAVEVFSILASSAGLLGCIFAPKCYIILLRPERNSLHGFRDKTRASKRNLSS</sequence>
<keyword evidence="11" id="KW-0807">Transducer</keyword>
<dbReference type="Pfam" id="PF01094">
    <property type="entry name" value="ANF_receptor"/>
    <property type="match status" value="1"/>
</dbReference>
<evidence type="ECO:0000256" key="11">
    <source>
        <dbReference type="ARBA" id="ARBA00023224"/>
    </source>
</evidence>
<evidence type="ECO:0000256" key="7">
    <source>
        <dbReference type="ARBA" id="ARBA00023040"/>
    </source>
</evidence>
<keyword evidence="4 12" id="KW-0812">Transmembrane</keyword>
<dbReference type="SUPFAM" id="SSF53822">
    <property type="entry name" value="Periplasmic binding protein-like I"/>
    <property type="match status" value="1"/>
</dbReference>
<evidence type="ECO:0000256" key="2">
    <source>
        <dbReference type="ARBA" id="ARBA00007242"/>
    </source>
</evidence>
<dbReference type="OMA" id="FSPHRIC"/>
<evidence type="ECO:0000256" key="10">
    <source>
        <dbReference type="ARBA" id="ARBA00023180"/>
    </source>
</evidence>
<evidence type="ECO:0000256" key="5">
    <source>
        <dbReference type="ARBA" id="ARBA00022729"/>
    </source>
</evidence>
<evidence type="ECO:0000256" key="9">
    <source>
        <dbReference type="ARBA" id="ARBA00023170"/>
    </source>
</evidence>
<keyword evidence="3" id="KW-1003">Cell membrane</keyword>
<dbReference type="PROSITE" id="PS50259">
    <property type="entry name" value="G_PROTEIN_RECEP_F3_4"/>
    <property type="match status" value="1"/>
</dbReference>
<keyword evidence="5" id="KW-0732">Signal</keyword>
<organism evidence="14 15">
    <name type="scientific">Fukomys damarensis</name>
    <name type="common">Damaraland mole rat</name>
    <name type="synonym">Cryptomys damarensis</name>
    <dbReference type="NCBI Taxonomy" id="885580"/>
    <lineage>
        <taxon>Eukaryota</taxon>
        <taxon>Metazoa</taxon>
        <taxon>Chordata</taxon>
        <taxon>Craniata</taxon>
        <taxon>Vertebrata</taxon>
        <taxon>Euteleostomi</taxon>
        <taxon>Mammalia</taxon>
        <taxon>Eutheria</taxon>
        <taxon>Euarchontoglires</taxon>
        <taxon>Glires</taxon>
        <taxon>Rodentia</taxon>
        <taxon>Hystricomorpha</taxon>
        <taxon>Bathyergidae</taxon>
        <taxon>Fukomys</taxon>
    </lineage>
</organism>
<reference evidence="14 15" key="1">
    <citation type="submission" date="2013-11" db="EMBL/GenBank/DDBJ databases">
        <title>The Damaraland mole rat (Fukomys damarensis) genome and evolution of African mole rats.</title>
        <authorList>
            <person name="Gladyshev V.N."/>
            <person name="Fang X."/>
        </authorList>
    </citation>
    <scope>NUCLEOTIDE SEQUENCE [LARGE SCALE GENOMIC DNA]</scope>
    <source>
        <tissue evidence="14">Liver</tissue>
    </source>
</reference>
<dbReference type="InterPro" id="IPR000068">
    <property type="entry name" value="GPCR_3_Ca_sens_rcpt-rel"/>
</dbReference>
<evidence type="ECO:0000256" key="1">
    <source>
        <dbReference type="ARBA" id="ARBA00004651"/>
    </source>
</evidence>
<dbReference type="Gene3D" id="3.40.50.2300">
    <property type="match status" value="2"/>
</dbReference>
<comment type="subcellular location">
    <subcellularLocation>
        <location evidence="1">Cell membrane</location>
        <topology evidence="1">Multi-pass membrane protein</topology>
    </subcellularLocation>
</comment>
<evidence type="ECO:0000256" key="4">
    <source>
        <dbReference type="ARBA" id="ARBA00022692"/>
    </source>
</evidence>
<dbReference type="FunFam" id="2.10.50.30:FF:000002">
    <property type="entry name" value="Vomeronasal 2 receptor, h1"/>
    <property type="match status" value="1"/>
</dbReference>
<feature type="transmembrane region" description="Helical" evidence="12">
    <location>
        <begin position="548"/>
        <end position="573"/>
    </location>
</feature>
<keyword evidence="8 12" id="KW-0472">Membrane</keyword>
<evidence type="ECO:0000256" key="3">
    <source>
        <dbReference type="ARBA" id="ARBA00022475"/>
    </source>
</evidence>
<dbReference type="InterPro" id="IPR000337">
    <property type="entry name" value="GPCR_3"/>
</dbReference>
<evidence type="ECO:0000256" key="12">
    <source>
        <dbReference type="SAM" id="Phobius"/>
    </source>
</evidence>
<feature type="transmembrane region" description="Helical" evidence="12">
    <location>
        <begin position="654"/>
        <end position="679"/>
    </location>
</feature>
<proteinExistence type="inferred from homology"/>
<feature type="transmembrane region" description="Helical" evidence="12">
    <location>
        <begin position="585"/>
        <end position="606"/>
    </location>
</feature>
<feature type="transmembrane region" description="Helical" evidence="12">
    <location>
        <begin position="774"/>
        <end position="797"/>
    </location>
</feature>
<dbReference type="PRINTS" id="PR00248">
    <property type="entry name" value="GPCRMGR"/>
</dbReference>
<accession>A0A091E6Z1</accession>
<keyword evidence="10" id="KW-0325">Glycoprotein</keyword>
<dbReference type="InterPro" id="IPR011500">
    <property type="entry name" value="GPCR_3_9-Cys_dom"/>
</dbReference>
<dbReference type="Gene3D" id="2.10.50.30">
    <property type="entry name" value="GPCR, family 3, nine cysteines domain"/>
    <property type="match status" value="1"/>
</dbReference>
<dbReference type="InterPro" id="IPR001828">
    <property type="entry name" value="ANF_lig-bd_rcpt"/>
</dbReference>
<dbReference type="InterPro" id="IPR038550">
    <property type="entry name" value="GPCR_3_9-Cys_sf"/>
</dbReference>
<comment type="similarity">
    <text evidence="2">Belongs to the G-protein coupled receptor 3 family.</text>
</comment>
<evidence type="ECO:0000256" key="6">
    <source>
        <dbReference type="ARBA" id="ARBA00022989"/>
    </source>
</evidence>
<evidence type="ECO:0000259" key="13">
    <source>
        <dbReference type="PROSITE" id="PS50259"/>
    </source>
</evidence>
<evidence type="ECO:0000256" key="8">
    <source>
        <dbReference type="ARBA" id="ARBA00023136"/>
    </source>
</evidence>
<keyword evidence="9 14" id="KW-0675">Receptor</keyword>
<dbReference type="eggNOG" id="KOG1056">
    <property type="taxonomic scope" value="Eukaryota"/>
</dbReference>
<feature type="transmembrane region" description="Helical" evidence="12">
    <location>
        <begin position="742"/>
        <end position="762"/>
    </location>
</feature>
<dbReference type="CDD" id="cd06365">
    <property type="entry name" value="PBP1_pheromone_receptor"/>
    <property type="match status" value="1"/>
</dbReference>
<dbReference type="InterPro" id="IPR004073">
    <property type="entry name" value="GPCR_3_vmron_rcpt_2"/>
</dbReference>
<protein>
    <submittedName>
        <fullName evidence="14">Vomeronasal type-2 receptor 26</fullName>
    </submittedName>
</protein>
<dbReference type="Pfam" id="PF07562">
    <property type="entry name" value="NCD3G"/>
    <property type="match status" value="1"/>
</dbReference>
<evidence type="ECO:0000313" key="15">
    <source>
        <dbReference type="Proteomes" id="UP000028990"/>
    </source>
</evidence>
<name>A0A091E6Z1_FUKDA</name>
<gene>
    <name evidence="14" type="ORF">H920_07710</name>
</gene>
<dbReference type="GO" id="GO:0005886">
    <property type="term" value="C:plasma membrane"/>
    <property type="evidence" value="ECO:0007669"/>
    <property type="project" value="UniProtKB-SubCell"/>
</dbReference>
<dbReference type="PRINTS" id="PR01535">
    <property type="entry name" value="VOMERONASL2R"/>
</dbReference>
<dbReference type="FunFam" id="3.40.50.2300:FF:000024">
    <property type="entry name" value="Vomeronasal 2, receptor 73"/>
    <property type="match status" value="1"/>
</dbReference>
<dbReference type="PANTHER" id="PTHR24061:SF545">
    <property type="entry name" value="VOMERONASAL 2, RECEPTOR 118-RELATED"/>
    <property type="match status" value="1"/>
</dbReference>
<feature type="transmembrane region" description="Helical" evidence="12">
    <location>
        <begin position="707"/>
        <end position="730"/>
    </location>
</feature>
<dbReference type="Pfam" id="PF00003">
    <property type="entry name" value="7tm_3"/>
    <property type="match status" value="1"/>
</dbReference>
<dbReference type="STRING" id="885580.ENSFDAP00000005379"/>
<keyword evidence="6 12" id="KW-1133">Transmembrane helix</keyword>
<keyword evidence="7" id="KW-0297">G-protein coupled receptor</keyword>
<dbReference type="PANTHER" id="PTHR24061">
    <property type="entry name" value="CALCIUM-SENSING RECEPTOR-RELATED"/>
    <property type="match status" value="1"/>
</dbReference>
<dbReference type="InterPro" id="IPR028082">
    <property type="entry name" value="Peripla_BP_I"/>
</dbReference>
<dbReference type="AlphaFoldDB" id="A0A091E6Z1"/>
<dbReference type="CDD" id="cd15283">
    <property type="entry name" value="7tmC_V2R_pheromone"/>
    <property type="match status" value="1"/>
</dbReference>
<feature type="domain" description="G-protein coupled receptors family 3 profile" evidence="13">
    <location>
        <begin position="548"/>
        <end position="812"/>
    </location>
</feature>
<dbReference type="GO" id="GO:0004930">
    <property type="term" value="F:G protein-coupled receptor activity"/>
    <property type="evidence" value="ECO:0007669"/>
    <property type="project" value="UniProtKB-KW"/>
</dbReference>
<evidence type="ECO:0000313" key="14">
    <source>
        <dbReference type="EMBL" id="KFO30891.1"/>
    </source>
</evidence>